<feature type="domain" description="RIN4 pathogenic type III effector avirulence factor Avr cleavage site" evidence="2">
    <location>
        <begin position="149"/>
        <end position="181"/>
    </location>
</feature>
<protein>
    <recommendedName>
        <fullName evidence="2">RIN4 pathogenic type III effector avirulence factor Avr cleavage site domain-containing protein</fullName>
    </recommendedName>
</protein>
<dbReference type="AlphaFoldDB" id="A0A5D2NK81"/>
<gene>
    <name evidence="3" type="ORF">ES332_A10G011500v1</name>
</gene>
<feature type="compositionally biased region" description="Low complexity" evidence="1">
    <location>
        <begin position="119"/>
        <end position="136"/>
    </location>
</feature>
<dbReference type="Pfam" id="PF05627">
    <property type="entry name" value="AvrRpt-cleavage"/>
    <property type="match status" value="1"/>
</dbReference>
<dbReference type="EMBL" id="CM017619">
    <property type="protein sequence ID" value="TYI04352.1"/>
    <property type="molecule type" value="Genomic_DNA"/>
</dbReference>
<feature type="region of interest" description="Disordered" evidence="1">
    <location>
        <begin position="110"/>
        <end position="159"/>
    </location>
</feature>
<feature type="compositionally biased region" description="Basic and acidic residues" evidence="1">
    <location>
        <begin position="38"/>
        <end position="47"/>
    </location>
</feature>
<reference evidence="3 4" key="1">
    <citation type="submission" date="2019-07" db="EMBL/GenBank/DDBJ databases">
        <title>WGS assembly of Gossypium tomentosum.</title>
        <authorList>
            <person name="Chen Z.J."/>
            <person name="Sreedasyam A."/>
            <person name="Ando A."/>
            <person name="Song Q."/>
            <person name="De L."/>
            <person name="Hulse-Kemp A."/>
            <person name="Ding M."/>
            <person name="Ye W."/>
            <person name="Kirkbride R."/>
            <person name="Jenkins J."/>
            <person name="Plott C."/>
            <person name="Lovell J."/>
            <person name="Lin Y.-M."/>
            <person name="Vaughn R."/>
            <person name="Liu B."/>
            <person name="Li W."/>
            <person name="Simpson S."/>
            <person name="Scheffler B."/>
            <person name="Saski C."/>
            <person name="Grover C."/>
            <person name="Hu G."/>
            <person name="Conover J."/>
            <person name="Carlson J."/>
            <person name="Shu S."/>
            <person name="Boston L."/>
            <person name="Williams M."/>
            <person name="Peterson D."/>
            <person name="Mcgee K."/>
            <person name="Jones D."/>
            <person name="Wendel J."/>
            <person name="Stelly D."/>
            <person name="Grimwood J."/>
            <person name="Schmutz J."/>
        </authorList>
    </citation>
    <scope>NUCLEOTIDE SEQUENCE [LARGE SCALE GENOMIC DNA]</scope>
    <source>
        <strain evidence="3">7179.01</strain>
    </source>
</reference>
<dbReference type="PANTHER" id="PTHR33159:SF49">
    <property type="entry name" value="RPM1-INTERACTING PROTEIN 4"/>
    <property type="match status" value="1"/>
</dbReference>
<dbReference type="InterPro" id="IPR008700">
    <property type="entry name" value="TypeIII_avirulence_cleave"/>
</dbReference>
<name>A0A5D2NK81_GOSTO</name>
<feature type="region of interest" description="Disordered" evidence="1">
    <location>
        <begin position="17"/>
        <end position="92"/>
    </location>
</feature>
<evidence type="ECO:0000256" key="1">
    <source>
        <dbReference type="SAM" id="MobiDB-lite"/>
    </source>
</evidence>
<sequence>FRAPKFDEWENDNISYSPYFERINPNDSTENPKASLHTKGESSDSSKLDLASKCNCDGKGTRNNITGAYDHHKSTTSTSSHRRMALESDNEKSNLDYSLVTSSHRLVYSSQRKAHVGRSNSSLSSVSGQSTSTRISNQLNGSKHHRRASSSIPKFGEWDETDPTSGEMFTAIFSKVKEEKKHVLSNFDFPISNYNNQSKHRSPSYAVVYLRM</sequence>
<accession>A0A5D2NK81</accession>
<evidence type="ECO:0000313" key="3">
    <source>
        <dbReference type="EMBL" id="TYI04352.1"/>
    </source>
</evidence>
<feature type="non-terminal residue" evidence="3">
    <location>
        <position position="1"/>
    </location>
</feature>
<dbReference type="GO" id="GO:0005886">
    <property type="term" value="C:plasma membrane"/>
    <property type="evidence" value="ECO:0007669"/>
    <property type="project" value="TreeGrafter"/>
</dbReference>
<dbReference type="PANTHER" id="PTHR33159">
    <property type="entry name" value="RPM1-INTERACTING PROTEIN 4 (RIN4) FAMILY PROTEIN"/>
    <property type="match status" value="1"/>
</dbReference>
<dbReference type="Proteomes" id="UP000322667">
    <property type="component" value="Chromosome A10"/>
</dbReference>
<keyword evidence="4" id="KW-1185">Reference proteome</keyword>
<proteinExistence type="predicted"/>
<evidence type="ECO:0000259" key="2">
    <source>
        <dbReference type="Pfam" id="PF05627"/>
    </source>
</evidence>
<organism evidence="3 4">
    <name type="scientific">Gossypium tomentosum</name>
    <name type="common">Hawaiian cotton</name>
    <name type="synonym">Gossypium sandvicense</name>
    <dbReference type="NCBI Taxonomy" id="34277"/>
    <lineage>
        <taxon>Eukaryota</taxon>
        <taxon>Viridiplantae</taxon>
        <taxon>Streptophyta</taxon>
        <taxon>Embryophyta</taxon>
        <taxon>Tracheophyta</taxon>
        <taxon>Spermatophyta</taxon>
        <taxon>Magnoliopsida</taxon>
        <taxon>eudicotyledons</taxon>
        <taxon>Gunneridae</taxon>
        <taxon>Pentapetalae</taxon>
        <taxon>rosids</taxon>
        <taxon>malvids</taxon>
        <taxon>Malvales</taxon>
        <taxon>Malvaceae</taxon>
        <taxon>Malvoideae</taxon>
        <taxon>Gossypium</taxon>
    </lineage>
</organism>
<evidence type="ECO:0000313" key="4">
    <source>
        <dbReference type="Proteomes" id="UP000322667"/>
    </source>
</evidence>
<dbReference type="InterPro" id="IPR040387">
    <property type="entry name" value="RIN4/NOI4"/>
</dbReference>